<dbReference type="SUPFAM" id="SSF103481">
    <property type="entry name" value="Multidrug resistance efflux transporter EmrE"/>
    <property type="match status" value="1"/>
</dbReference>
<feature type="domain" description="EamA" evidence="3">
    <location>
        <begin position="7"/>
        <end position="142"/>
    </location>
</feature>
<feature type="transmembrane region" description="Helical" evidence="2">
    <location>
        <begin position="96"/>
        <end position="119"/>
    </location>
</feature>
<feature type="transmembrane region" description="Helical" evidence="2">
    <location>
        <begin position="35"/>
        <end position="57"/>
    </location>
</feature>
<keyword evidence="2" id="KW-0472">Membrane</keyword>
<dbReference type="OrthoDB" id="2294582at2"/>
<feature type="transmembrane region" description="Helical" evidence="2">
    <location>
        <begin position="125"/>
        <end position="141"/>
    </location>
</feature>
<protein>
    <submittedName>
        <fullName evidence="4">Membrane protein</fullName>
    </submittedName>
</protein>
<sequence length="143" mass="16019">MKELIYYLPIALIVVSNVFYNICTKSTPQTANPFLSLFITYLVAAFITLILFLFTGLEHNVMNSLKELNWTSLVLGICVVTLEFGYITAYRFGWNISVASVVANITLGILLIPVGILFYKEILTPNHLVGIGLCFTGLFFINR</sequence>
<dbReference type="Pfam" id="PF00892">
    <property type="entry name" value="EamA"/>
    <property type="match status" value="1"/>
</dbReference>
<organism evidence="4 5">
    <name type="scientific">Acetobacterium bakii</name>
    <dbReference type="NCBI Taxonomy" id="52689"/>
    <lineage>
        <taxon>Bacteria</taxon>
        <taxon>Bacillati</taxon>
        <taxon>Bacillota</taxon>
        <taxon>Clostridia</taxon>
        <taxon>Eubacteriales</taxon>
        <taxon>Eubacteriaceae</taxon>
        <taxon>Acetobacterium</taxon>
    </lineage>
</organism>
<evidence type="ECO:0000256" key="2">
    <source>
        <dbReference type="SAM" id="Phobius"/>
    </source>
</evidence>
<evidence type="ECO:0000259" key="3">
    <source>
        <dbReference type="Pfam" id="PF00892"/>
    </source>
</evidence>
<dbReference type="InterPro" id="IPR000620">
    <property type="entry name" value="EamA_dom"/>
</dbReference>
<feature type="transmembrane region" description="Helical" evidence="2">
    <location>
        <begin position="69"/>
        <end position="89"/>
    </location>
</feature>
<reference evidence="5" key="1">
    <citation type="submission" date="2015-07" db="EMBL/GenBank/DDBJ databases">
        <title>Draft genome sequence of Acetobacterium bakii DSM 8293, a potential psychrophilic chemical producer through syngas fermentation.</title>
        <authorList>
            <person name="Song Y."/>
            <person name="Hwang S."/>
            <person name="Cho B.-K."/>
        </authorList>
    </citation>
    <scope>NUCLEOTIDE SEQUENCE [LARGE SCALE GENOMIC DNA]</scope>
    <source>
        <strain evidence="5">DSM 8239</strain>
    </source>
</reference>
<keyword evidence="5" id="KW-1185">Reference proteome</keyword>
<name>A0A0L6TY08_9FIRM</name>
<dbReference type="InterPro" id="IPR037185">
    <property type="entry name" value="EmrE-like"/>
</dbReference>
<dbReference type="RefSeq" id="WP_050741163.1">
    <property type="nucleotide sequence ID" value="NZ_LGYO01000040.1"/>
</dbReference>
<dbReference type="STRING" id="52689.AKG39_14715"/>
<keyword evidence="2" id="KW-1133">Transmembrane helix</keyword>
<comment type="similarity">
    <text evidence="1">Belongs to the EamA transporter family.</text>
</comment>
<dbReference type="EMBL" id="LGYO01000040">
    <property type="protein sequence ID" value="KNZ40957.1"/>
    <property type="molecule type" value="Genomic_DNA"/>
</dbReference>
<evidence type="ECO:0000256" key="1">
    <source>
        <dbReference type="ARBA" id="ARBA00007362"/>
    </source>
</evidence>
<dbReference type="PATRIC" id="fig|52689.4.peg.2459"/>
<comment type="caution">
    <text evidence="4">The sequence shown here is derived from an EMBL/GenBank/DDBJ whole genome shotgun (WGS) entry which is preliminary data.</text>
</comment>
<accession>A0A0L6TY08</accession>
<feature type="transmembrane region" description="Helical" evidence="2">
    <location>
        <begin position="6"/>
        <end position="23"/>
    </location>
</feature>
<dbReference type="Proteomes" id="UP000036873">
    <property type="component" value="Unassembled WGS sequence"/>
</dbReference>
<dbReference type="GO" id="GO:0016020">
    <property type="term" value="C:membrane"/>
    <property type="evidence" value="ECO:0007669"/>
    <property type="project" value="InterPro"/>
</dbReference>
<keyword evidence="2" id="KW-0812">Transmembrane</keyword>
<evidence type="ECO:0000313" key="5">
    <source>
        <dbReference type="Proteomes" id="UP000036873"/>
    </source>
</evidence>
<proteinExistence type="inferred from homology"/>
<dbReference type="AlphaFoldDB" id="A0A0L6TY08"/>
<evidence type="ECO:0000313" key="4">
    <source>
        <dbReference type="EMBL" id="KNZ40957.1"/>
    </source>
</evidence>
<dbReference type="Gene3D" id="1.10.3730.20">
    <property type="match status" value="1"/>
</dbReference>
<gene>
    <name evidence="4" type="ORF">AKG39_14715</name>
</gene>